<organism evidence="3 4">
    <name type="scientific">Nocardioides abyssi</name>
    <dbReference type="NCBI Taxonomy" id="3058370"/>
    <lineage>
        <taxon>Bacteria</taxon>
        <taxon>Bacillati</taxon>
        <taxon>Actinomycetota</taxon>
        <taxon>Actinomycetes</taxon>
        <taxon>Propionibacteriales</taxon>
        <taxon>Nocardioidaceae</taxon>
        <taxon>Nocardioides</taxon>
    </lineage>
</organism>
<feature type="compositionally biased region" description="Low complexity" evidence="1">
    <location>
        <begin position="574"/>
        <end position="589"/>
    </location>
</feature>
<dbReference type="RefSeq" id="WP_300960025.1">
    <property type="nucleotide sequence ID" value="NZ_JAUHJR010000002.1"/>
</dbReference>
<feature type="compositionally biased region" description="Basic and acidic residues" evidence="1">
    <location>
        <begin position="1"/>
        <end position="10"/>
    </location>
</feature>
<dbReference type="Proteomes" id="UP001168537">
    <property type="component" value="Unassembled WGS sequence"/>
</dbReference>
<feature type="compositionally biased region" description="Basic and acidic residues" evidence="1">
    <location>
        <begin position="524"/>
        <end position="533"/>
    </location>
</feature>
<evidence type="ECO:0000313" key="3">
    <source>
        <dbReference type="EMBL" id="MDN4161128.1"/>
    </source>
</evidence>
<dbReference type="EMBL" id="JAUHJR010000002">
    <property type="protein sequence ID" value="MDN4161128.1"/>
    <property type="molecule type" value="Genomic_DNA"/>
</dbReference>
<dbReference type="SUPFAM" id="SSF53098">
    <property type="entry name" value="Ribonuclease H-like"/>
    <property type="match status" value="1"/>
</dbReference>
<feature type="region of interest" description="Disordered" evidence="1">
    <location>
        <begin position="508"/>
        <end position="555"/>
    </location>
</feature>
<name>A0ABT8ESJ0_9ACTN</name>
<proteinExistence type="predicted"/>
<feature type="compositionally biased region" description="Basic and acidic residues" evidence="1">
    <location>
        <begin position="590"/>
        <end position="600"/>
    </location>
</feature>
<feature type="domain" description="Integrase catalytic" evidence="2">
    <location>
        <begin position="161"/>
        <end position="362"/>
    </location>
</feature>
<protein>
    <recommendedName>
        <fullName evidence="2">Integrase catalytic domain-containing protein</fullName>
    </recommendedName>
</protein>
<comment type="caution">
    <text evidence="3">The sequence shown here is derived from an EMBL/GenBank/DDBJ whole genome shotgun (WGS) entry which is preliminary data.</text>
</comment>
<dbReference type="PROSITE" id="PS50994">
    <property type="entry name" value="INTEGRASE"/>
    <property type="match status" value="1"/>
</dbReference>
<feature type="compositionally biased region" description="Low complexity" evidence="1">
    <location>
        <begin position="534"/>
        <end position="546"/>
    </location>
</feature>
<dbReference type="InterPro" id="IPR001584">
    <property type="entry name" value="Integrase_cat-core"/>
</dbReference>
<gene>
    <name evidence="3" type="ORF">QWY29_07135</name>
</gene>
<evidence type="ECO:0000313" key="4">
    <source>
        <dbReference type="Proteomes" id="UP001168537"/>
    </source>
</evidence>
<feature type="compositionally biased region" description="Basic and acidic residues" evidence="1">
    <location>
        <begin position="19"/>
        <end position="28"/>
    </location>
</feature>
<feature type="region of interest" description="Disordered" evidence="1">
    <location>
        <begin position="1"/>
        <end position="28"/>
    </location>
</feature>
<reference evidence="3" key="1">
    <citation type="submission" date="2023-06" db="EMBL/GenBank/DDBJ databases">
        <title>Draft genome sequence of Nocardioides sp. SOB72.</title>
        <authorList>
            <person name="Zhang G."/>
        </authorList>
    </citation>
    <scope>NUCLEOTIDE SEQUENCE</scope>
    <source>
        <strain evidence="3">SOB72</strain>
    </source>
</reference>
<dbReference type="Gene3D" id="3.30.420.10">
    <property type="entry name" value="Ribonuclease H-like superfamily/Ribonuclease H"/>
    <property type="match status" value="1"/>
</dbReference>
<evidence type="ECO:0000259" key="2">
    <source>
        <dbReference type="PROSITE" id="PS50994"/>
    </source>
</evidence>
<dbReference type="InterPro" id="IPR036397">
    <property type="entry name" value="RNaseH_sf"/>
</dbReference>
<evidence type="ECO:0000256" key="1">
    <source>
        <dbReference type="SAM" id="MobiDB-lite"/>
    </source>
</evidence>
<accession>A0ABT8ESJ0</accession>
<feature type="region of interest" description="Disordered" evidence="1">
    <location>
        <begin position="567"/>
        <end position="611"/>
    </location>
</feature>
<dbReference type="InterPro" id="IPR012337">
    <property type="entry name" value="RNaseH-like_sf"/>
</dbReference>
<sequence length="611" mass="67434">MSGVWRERGQVETGSVATRVHEHGPKPTLRPEVKEAVLQTLVKRKAEQGSISARDVRDAARVLDCAPRTIWRWVAAGKVPTGERGRWTPTSEDFKKRAGKTFEELLLQHGSIAEVRFQLNKQGNAPVSTRTMQRAVARTMPTWDVVYRTKGAEAARGLLPTSRMPDLGVNDEWSTDDTQLPLWCVLPNGSIGKAQLQGVMDGRSRYILSTLILPFIINTEDAVENIANAVQGHYTTNGVFVGGKPKRLRTDRGSNFTAEATSKGLVEYGVNRVHSAPYTPEQNGKIERWHQFKGRLKHLPGFDWNEWKRNDKRKASEPPSRDGLLTFEELQVEVLKAVREHNVERVHSAHGMTPEACWEQEVSLHPDAVVLADSASIRAAMRQTDTRVLRRQRIAYDKKFYNLHPQSVAGGADEDPDVIKKRARLGMAAEGQKVTLRFLHGRAEYLSVYNRHNEYLGDAVWDELQTVAQAGQTAQRRREAIKVMEATIENIAVANVAAVAARRAEALAAAEPGKEQYDAYDQPDNDRTDETRGSGDSSDGSTPADGGEYEGGAGPVEAAAAAGIAIRKSRTARTKSAAAAGAAKPPTRAEQLKEQERKDAIAAATWTRRPA</sequence>
<keyword evidence="4" id="KW-1185">Reference proteome</keyword>